<dbReference type="EMBL" id="JABANE010000259">
    <property type="protein sequence ID" value="NME72958.1"/>
    <property type="molecule type" value="Genomic_DNA"/>
</dbReference>
<evidence type="ECO:0000313" key="1">
    <source>
        <dbReference type="EMBL" id="NME72958.1"/>
    </source>
</evidence>
<sequence length="48" mass="5573">MSCLSDNVTENMMDADHPVWSFQEYKPNSCYDLWRAISMDEAITEKAV</sequence>
<keyword evidence="2" id="KW-1185">Reference proteome</keyword>
<dbReference type="AlphaFoldDB" id="A0A7X9XDM7"/>
<comment type="caution">
    <text evidence="1">The sequence shown here is derived from an EMBL/GenBank/DDBJ whole genome shotgun (WGS) entry which is preliminary data.</text>
</comment>
<name>A0A7X9XDM7_9BACT</name>
<reference evidence="1 2" key="1">
    <citation type="submission" date="2020-04" db="EMBL/GenBank/DDBJ databases">
        <title>Flammeovirga sp. SR4, a novel species isolated from seawater.</title>
        <authorList>
            <person name="Wang X."/>
        </authorList>
    </citation>
    <scope>NUCLEOTIDE SEQUENCE [LARGE SCALE GENOMIC DNA]</scope>
    <source>
        <strain evidence="1 2">ATCC 23126</strain>
    </source>
</reference>
<evidence type="ECO:0000313" key="2">
    <source>
        <dbReference type="Proteomes" id="UP000576082"/>
    </source>
</evidence>
<protein>
    <submittedName>
        <fullName evidence="1">Uncharacterized protein</fullName>
    </submittedName>
</protein>
<dbReference type="Proteomes" id="UP000576082">
    <property type="component" value="Unassembled WGS sequence"/>
</dbReference>
<gene>
    <name evidence="1" type="ORF">HHU12_33680</name>
</gene>
<accession>A0A7X9XDM7</accession>
<dbReference type="RefSeq" id="WP_169661111.1">
    <property type="nucleotide sequence ID" value="NZ_JABANE010000259.1"/>
</dbReference>
<proteinExistence type="predicted"/>
<organism evidence="1 2">
    <name type="scientific">Flammeovirga aprica JL-4</name>
    <dbReference type="NCBI Taxonomy" id="694437"/>
    <lineage>
        <taxon>Bacteria</taxon>
        <taxon>Pseudomonadati</taxon>
        <taxon>Bacteroidota</taxon>
        <taxon>Cytophagia</taxon>
        <taxon>Cytophagales</taxon>
        <taxon>Flammeovirgaceae</taxon>
        <taxon>Flammeovirga</taxon>
    </lineage>
</organism>